<evidence type="ECO:0000256" key="7">
    <source>
        <dbReference type="ARBA" id="ARBA00022824"/>
    </source>
</evidence>
<gene>
    <name evidence="12" type="ORF">HS088_TW10G00932</name>
</gene>
<organism evidence="12 13">
    <name type="scientific">Tripterygium wilfordii</name>
    <name type="common">Thunder God vine</name>
    <dbReference type="NCBI Taxonomy" id="458696"/>
    <lineage>
        <taxon>Eukaryota</taxon>
        <taxon>Viridiplantae</taxon>
        <taxon>Streptophyta</taxon>
        <taxon>Embryophyta</taxon>
        <taxon>Tracheophyta</taxon>
        <taxon>Spermatophyta</taxon>
        <taxon>Magnoliopsida</taxon>
        <taxon>eudicotyledons</taxon>
        <taxon>Gunneridae</taxon>
        <taxon>Pentapetalae</taxon>
        <taxon>rosids</taxon>
        <taxon>fabids</taxon>
        <taxon>Celastrales</taxon>
        <taxon>Celastraceae</taxon>
        <taxon>Tripterygium</taxon>
    </lineage>
</organism>
<evidence type="ECO:0000256" key="9">
    <source>
        <dbReference type="ARBA" id="ARBA00023136"/>
    </source>
</evidence>
<evidence type="ECO:0000256" key="4">
    <source>
        <dbReference type="ARBA" id="ARBA00022502"/>
    </source>
</evidence>
<dbReference type="Pfam" id="PF01663">
    <property type="entry name" value="Phosphodiest"/>
    <property type="match status" value="1"/>
</dbReference>
<dbReference type="InterPro" id="IPR002591">
    <property type="entry name" value="Phosphodiest/P_Trfase"/>
</dbReference>
<evidence type="ECO:0000313" key="12">
    <source>
        <dbReference type="EMBL" id="KAF5741924.1"/>
    </source>
</evidence>
<keyword evidence="9 11" id="KW-0472">Membrane</keyword>
<feature type="transmembrane region" description="Helical" evidence="11">
    <location>
        <begin position="685"/>
        <end position="705"/>
    </location>
</feature>
<dbReference type="PANTHER" id="PTHR23071:SF1">
    <property type="entry name" value="GPI ETHANOLAMINE PHOSPHATE TRANSFERASE 3"/>
    <property type="match status" value="1"/>
</dbReference>
<dbReference type="InParanoid" id="A0A7J7D6H4"/>
<keyword evidence="13" id="KW-1185">Reference proteome</keyword>
<dbReference type="PANTHER" id="PTHR23071">
    <property type="entry name" value="PHOSPHATIDYLINOSITOL GLYCAN"/>
    <property type="match status" value="1"/>
</dbReference>
<feature type="transmembrane region" description="Helical" evidence="11">
    <location>
        <begin position="554"/>
        <end position="573"/>
    </location>
</feature>
<accession>A0A7J7D6H4</accession>
<dbReference type="Proteomes" id="UP000593562">
    <property type="component" value="Unassembled WGS sequence"/>
</dbReference>
<dbReference type="GO" id="GO:0006506">
    <property type="term" value="P:GPI anchor biosynthetic process"/>
    <property type="evidence" value="ECO:0007669"/>
    <property type="project" value="UniProtKB-UniPathway"/>
</dbReference>
<keyword evidence="5 12" id="KW-0808">Transferase</keyword>
<dbReference type="InterPro" id="IPR017850">
    <property type="entry name" value="Alkaline_phosphatase_core_sf"/>
</dbReference>
<keyword evidence="6 11" id="KW-0812">Transmembrane</keyword>
<comment type="similarity">
    <text evidence="3">Belongs to the PIGG/PIGN/PIGO family. PIGO subfamily.</text>
</comment>
<keyword evidence="7" id="KW-0256">Endoplasmic reticulum</keyword>
<feature type="transmembrane region" description="Helical" evidence="11">
    <location>
        <begin position="910"/>
        <end position="930"/>
    </location>
</feature>
<feature type="transmembrane region" description="Helical" evidence="11">
    <location>
        <begin position="644"/>
        <end position="673"/>
    </location>
</feature>
<dbReference type="InterPro" id="IPR037675">
    <property type="entry name" value="PIG-O_N"/>
</dbReference>
<dbReference type="GO" id="GO:0005789">
    <property type="term" value="C:endoplasmic reticulum membrane"/>
    <property type="evidence" value="ECO:0007669"/>
    <property type="project" value="UniProtKB-SubCell"/>
</dbReference>
<feature type="transmembrane region" description="Helical" evidence="11">
    <location>
        <begin position="607"/>
        <end position="624"/>
    </location>
</feature>
<evidence type="ECO:0000256" key="1">
    <source>
        <dbReference type="ARBA" id="ARBA00004477"/>
    </source>
</evidence>
<dbReference type="EMBL" id="JAAARO010000010">
    <property type="protein sequence ID" value="KAF5741924.1"/>
    <property type="molecule type" value="Genomic_DNA"/>
</dbReference>
<feature type="transmembrane region" description="Helical" evidence="11">
    <location>
        <begin position="821"/>
        <end position="841"/>
    </location>
</feature>
<feature type="transmembrane region" description="Helical" evidence="11">
    <location>
        <begin position="23"/>
        <end position="44"/>
    </location>
</feature>
<evidence type="ECO:0000256" key="3">
    <source>
        <dbReference type="ARBA" id="ARBA00008695"/>
    </source>
</evidence>
<evidence type="ECO:0000256" key="5">
    <source>
        <dbReference type="ARBA" id="ARBA00022679"/>
    </source>
</evidence>
<proteinExistence type="inferred from homology"/>
<feature type="transmembrane region" description="Helical" evidence="11">
    <location>
        <begin position="945"/>
        <end position="967"/>
    </location>
</feature>
<dbReference type="SUPFAM" id="SSF53649">
    <property type="entry name" value="Alkaline phosphatase-like"/>
    <property type="match status" value="1"/>
</dbReference>
<dbReference type="UniPathway" id="UPA00196"/>
<feature type="transmembrane region" description="Helical" evidence="11">
    <location>
        <begin position="514"/>
        <end position="534"/>
    </location>
</feature>
<dbReference type="InterPro" id="IPR039524">
    <property type="entry name" value="PIGO/GPI13"/>
</dbReference>
<evidence type="ECO:0000256" key="2">
    <source>
        <dbReference type="ARBA" id="ARBA00004687"/>
    </source>
</evidence>
<evidence type="ECO:0000256" key="10">
    <source>
        <dbReference type="ARBA" id="ARBA00023180"/>
    </source>
</evidence>
<reference evidence="12 13" key="1">
    <citation type="journal article" date="2020" name="Nat. Commun.">
        <title>Genome of Tripterygium wilfordii and identification of cytochrome P450 involved in triptolide biosynthesis.</title>
        <authorList>
            <person name="Tu L."/>
            <person name="Su P."/>
            <person name="Zhang Z."/>
            <person name="Gao L."/>
            <person name="Wang J."/>
            <person name="Hu T."/>
            <person name="Zhou J."/>
            <person name="Zhang Y."/>
            <person name="Zhao Y."/>
            <person name="Liu Y."/>
            <person name="Song Y."/>
            <person name="Tong Y."/>
            <person name="Lu Y."/>
            <person name="Yang J."/>
            <person name="Xu C."/>
            <person name="Jia M."/>
            <person name="Peters R.J."/>
            <person name="Huang L."/>
            <person name="Gao W."/>
        </authorList>
    </citation>
    <scope>NUCLEOTIDE SEQUENCE [LARGE SCALE GENOMIC DNA]</scope>
    <source>
        <strain evidence="13">cv. XIE 37</strain>
        <tissue evidence="12">Leaf</tissue>
    </source>
</reference>
<keyword evidence="10" id="KW-0325">Glycoprotein</keyword>
<comment type="pathway">
    <text evidence="2">Glycolipid biosynthesis; glycosylphosphatidylinositol-anchor biosynthesis.</text>
</comment>
<sequence length="983" mass="109316">MAKADTSEDREKMGTQSRGNWSWFFWAIMVVHCVAILIFTRGFLLTRTELPYHSNCSDIRSSPCLFDSDTNLNNNNNNQSRSDQFCWTRPAVNRLVIIVLDALRFDFVAPSTFFEEPKPWMDKLLVLQRLASERNSSARIFRAIADPPTTSLQRLKGLTTGGLPTFIDVGNSFGAPAIVEDNLIHQLVLNGKKVVMMGDDTWIQLFPRHFAKSYPFPSFNVKDLHTVDNGCIDHLLPALYEEDWDVLIAHFLGVDHAGHIFGVDSMPMIEKLKQYNSILERVIGVLESQSGPGGLHENTFFLVMGDHGQTLNGDHGGGGAEEVETSIFAMSFKKPPAPTPSEFDSSFCQLDLDQKNMCIGSVQQLDFAVTVSALLGVSFPFGSIGLVNPELYALAGGTWDLKGPTSNCQKQSKLGEWMGNYVNVLCINSWQVKRYIDIYSASSVIGFSSEDLSQVSNLYAQAEEDWSSTKRLLLPEHESCNASSTTFKRQIDAYFSFLSSVAELARSKWTEFNLGMMAVGFGIMLISLFMHFFAIKMVSKSSGLCLPSSVDSDFPTLFIFTLFMVMIRALSFLSNSYILEEGKVANFLLATTGIVRLRYSIRENKRLIEAVAFLLLISILRFAIEVGLSKQAATSAFMNANPSWSIGFSISYHLSTCIAEIVSILALIVLACMQYKTVADRVCCGVYKYVIVATIFSYMLIAVHWALESNLVDFVLLLQGVRRNFIPRIIYAIGFGQLLLLVLGQLLEKETTLNCARSLFIKTVAMLSACSSTVIILSGTQGPLIALACIIGGHSIARLQSVEHNMKDKTPGISTSNPLSVIQWSLLAVCLFFSSGHWCAFDGLRYGAAFIGFDEFVLIRQAILLTIDTFGFSHILPVFGLAYLVSCQDLSGHQTDQEKFLIFMKLTQMYMIYGLITATAVTATVLCVTLQRRHLMVWGLFAPKFVFDVVGLILTDILICLASTYYFSQVKNRDVPQNQITEK</sequence>
<name>A0A7J7D6H4_TRIWF</name>
<comment type="subcellular location">
    <subcellularLocation>
        <location evidence="1">Endoplasmic reticulum membrane</location>
        <topology evidence="1">Multi-pass membrane protein</topology>
    </subcellularLocation>
</comment>
<keyword evidence="8 11" id="KW-1133">Transmembrane helix</keyword>
<evidence type="ECO:0000256" key="6">
    <source>
        <dbReference type="ARBA" id="ARBA00022692"/>
    </source>
</evidence>
<evidence type="ECO:0000256" key="11">
    <source>
        <dbReference type="SAM" id="Phobius"/>
    </source>
</evidence>
<dbReference type="AlphaFoldDB" id="A0A7J7D6H4"/>
<protein>
    <submittedName>
        <fullName evidence="12">GPI ethanolamine phosphate transferase 3 isoform X1</fullName>
    </submittedName>
</protein>
<dbReference type="CDD" id="cd16023">
    <property type="entry name" value="GPI_EPT_3"/>
    <property type="match status" value="1"/>
</dbReference>
<evidence type="ECO:0000313" key="13">
    <source>
        <dbReference type="Proteomes" id="UP000593562"/>
    </source>
</evidence>
<dbReference type="FunCoup" id="A0A7J7D6H4">
    <property type="interactions" value="3888"/>
</dbReference>
<feature type="transmembrane region" description="Helical" evidence="11">
    <location>
        <begin position="725"/>
        <end position="747"/>
    </location>
</feature>
<keyword evidence="4" id="KW-0337">GPI-anchor biosynthesis</keyword>
<feature type="transmembrane region" description="Helical" evidence="11">
    <location>
        <begin position="862"/>
        <end position="885"/>
    </location>
</feature>
<dbReference type="OrthoDB" id="272139at2759"/>
<comment type="caution">
    <text evidence="12">The sequence shown here is derived from an EMBL/GenBank/DDBJ whole genome shotgun (WGS) entry which is preliminary data.</text>
</comment>
<evidence type="ECO:0000256" key="8">
    <source>
        <dbReference type="ARBA" id="ARBA00022989"/>
    </source>
</evidence>
<dbReference type="Gene3D" id="3.40.720.10">
    <property type="entry name" value="Alkaline Phosphatase, subunit A"/>
    <property type="match status" value="1"/>
</dbReference>
<dbReference type="GO" id="GO:0051377">
    <property type="term" value="F:mannose-ethanolamine phosphotransferase activity"/>
    <property type="evidence" value="ECO:0007669"/>
    <property type="project" value="InterPro"/>
</dbReference>